<feature type="domain" description="Trimeric autotransporter adhesin YadA-like stalk" evidence="1">
    <location>
        <begin position="66"/>
        <end position="101"/>
    </location>
</feature>
<dbReference type="InterPro" id="IPR008635">
    <property type="entry name" value="Coiled_stalk_dom"/>
</dbReference>
<comment type="caution">
    <text evidence="2">The sequence shown here is derived from an EMBL/GenBank/DDBJ whole genome shotgun (WGS) entry which is preliminary data.</text>
</comment>
<dbReference type="SUPFAM" id="SSF101967">
    <property type="entry name" value="Adhesin YadA, collagen-binding domain"/>
    <property type="match status" value="2"/>
</dbReference>
<feature type="domain" description="Trimeric autotransporter adhesin YadA-like stalk" evidence="1">
    <location>
        <begin position="150"/>
        <end position="179"/>
    </location>
</feature>
<sequence length="183" mass="18202">QTVNNVGAAVAALDANVLKVNDRVRAQGDALSTLTQDLEGLRDDSLLWDQGAGAFSATRGGEQANRIVNLAAGQATTDAVNKGQLDEAVAQLKAQGAGLLQEADGQLQVGRGADATVVNLAGAAPQRDAQGNPVMDADGNVVTAATDRTLTGVADGKAANDAVNKGQLDTVAGTATAASEAAA</sequence>
<dbReference type="GO" id="GO:0019867">
    <property type="term" value="C:outer membrane"/>
    <property type="evidence" value="ECO:0007669"/>
    <property type="project" value="InterPro"/>
</dbReference>
<evidence type="ECO:0000313" key="2">
    <source>
        <dbReference type="EMBL" id="MCZ8406151.1"/>
    </source>
</evidence>
<dbReference type="InterPro" id="IPR011049">
    <property type="entry name" value="Serralysin-like_metalloprot_C"/>
</dbReference>
<evidence type="ECO:0000313" key="3">
    <source>
        <dbReference type="Proteomes" id="UP001141992"/>
    </source>
</evidence>
<dbReference type="EMBL" id="JAPZVI010000111">
    <property type="protein sequence ID" value="MCZ8406151.1"/>
    <property type="molecule type" value="Genomic_DNA"/>
</dbReference>
<gene>
    <name evidence="2" type="ORF">O9570_32265</name>
</gene>
<feature type="non-terminal residue" evidence="2">
    <location>
        <position position="1"/>
    </location>
</feature>
<dbReference type="Pfam" id="PF05662">
    <property type="entry name" value="YadA_stalk"/>
    <property type="match status" value="2"/>
</dbReference>
<organism evidence="2 3">
    <name type="scientific">Alcaligenes xylosoxydans xylosoxydans</name>
    <name type="common">Achromobacter xylosoxidans</name>
    <dbReference type="NCBI Taxonomy" id="85698"/>
    <lineage>
        <taxon>Bacteria</taxon>
        <taxon>Pseudomonadati</taxon>
        <taxon>Pseudomonadota</taxon>
        <taxon>Betaproteobacteria</taxon>
        <taxon>Burkholderiales</taxon>
        <taxon>Alcaligenaceae</taxon>
        <taxon>Achromobacter</taxon>
    </lineage>
</organism>
<name>A0A9X3L8W5_ALCXX</name>
<dbReference type="AlphaFoldDB" id="A0A9X3L8W5"/>
<accession>A0A9X3L8W5</accession>
<reference evidence="2" key="1">
    <citation type="submission" date="2022-12" db="EMBL/GenBank/DDBJ databases">
        <authorList>
            <person name="Voronina O.L."/>
            <person name="Kunda M.S."/>
            <person name="Ryzhova N."/>
            <person name="Aksenova E.I."/>
        </authorList>
    </citation>
    <scope>NUCLEOTIDE SEQUENCE</scope>
    <source>
        <strain evidence="2">SCCH136:Ach223948</strain>
    </source>
</reference>
<protein>
    <recommendedName>
        <fullName evidence="1">Trimeric autotransporter adhesin YadA-like stalk domain-containing protein</fullName>
    </recommendedName>
</protein>
<dbReference type="Proteomes" id="UP001141992">
    <property type="component" value="Unassembled WGS sequence"/>
</dbReference>
<evidence type="ECO:0000259" key="1">
    <source>
        <dbReference type="Pfam" id="PF05662"/>
    </source>
</evidence>
<dbReference type="Gene3D" id="6.10.250.2030">
    <property type="match status" value="1"/>
</dbReference>
<feature type="non-terminal residue" evidence="2">
    <location>
        <position position="183"/>
    </location>
</feature>
<proteinExistence type="predicted"/>